<dbReference type="OrthoDB" id="3223195at2759"/>
<protein>
    <recommendedName>
        <fullName evidence="3">Mannan endo-1,6-alpha-mannosidase</fullName>
    </recommendedName>
</protein>
<evidence type="ECO:0008006" key="3">
    <source>
        <dbReference type="Google" id="ProtNLM"/>
    </source>
</evidence>
<dbReference type="Proteomes" id="UP000518752">
    <property type="component" value="Unassembled WGS sequence"/>
</dbReference>
<sequence length="216" mass="23819">MYPAALMKHGFSFLSFKLGFRYNDDAMWWATAAYYGYRAYGDDTLLSMATATWDHVSKYVVTKGGTQPNKKSKVSGKCYGETMAGGVFWRPTANDMSINSITTGLYMTLSAFLAGATGNAKYTNAATLSAQWIQNLQINSDGIVLDSISASDCTRSASTWLFTYNSGKFIEGLPYSSRINALRQDMRRARYPGLSTSVEGLYLLPPLAWLSRMSAL</sequence>
<dbReference type="PANTHER" id="PTHR47791:SF3">
    <property type="entry name" value="MEIOTICALLY UP-REGULATED GENE 191 PROTEIN"/>
    <property type="match status" value="1"/>
</dbReference>
<dbReference type="PANTHER" id="PTHR47791">
    <property type="entry name" value="MEIOTICALLY UP-REGULATED GENE 191 PROTEIN"/>
    <property type="match status" value="1"/>
</dbReference>
<dbReference type="GO" id="GO:0005975">
    <property type="term" value="P:carbohydrate metabolic process"/>
    <property type="evidence" value="ECO:0007669"/>
    <property type="project" value="InterPro"/>
</dbReference>
<comment type="caution">
    <text evidence="1">The sequence shown here is derived from an EMBL/GenBank/DDBJ whole genome shotgun (WGS) entry which is preliminary data.</text>
</comment>
<organism evidence="1 2">
    <name type="scientific">Collybiopsis confluens</name>
    <dbReference type="NCBI Taxonomy" id="2823264"/>
    <lineage>
        <taxon>Eukaryota</taxon>
        <taxon>Fungi</taxon>
        <taxon>Dikarya</taxon>
        <taxon>Basidiomycota</taxon>
        <taxon>Agaricomycotina</taxon>
        <taxon>Agaricomycetes</taxon>
        <taxon>Agaricomycetidae</taxon>
        <taxon>Agaricales</taxon>
        <taxon>Marasmiineae</taxon>
        <taxon>Omphalotaceae</taxon>
        <taxon>Collybiopsis</taxon>
    </lineage>
</organism>
<evidence type="ECO:0000313" key="1">
    <source>
        <dbReference type="EMBL" id="KAF5359964.1"/>
    </source>
</evidence>
<name>A0A8H5LK08_9AGAR</name>
<dbReference type="Gene3D" id="1.50.10.20">
    <property type="match status" value="1"/>
</dbReference>
<evidence type="ECO:0000313" key="2">
    <source>
        <dbReference type="Proteomes" id="UP000518752"/>
    </source>
</evidence>
<dbReference type="InterPro" id="IPR008928">
    <property type="entry name" value="6-hairpin_glycosidase_sf"/>
</dbReference>
<dbReference type="SUPFAM" id="SSF48208">
    <property type="entry name" value="Six-hairpin glycosidases"/>
    <property type="match status" value="1"/>
</dbReference>
<proteinExistence type="predicted"/>
<accession>A0A8H5LK08</accession>
<dbReference type="InterPro" id="IPR005198">
    <property type="entry name" value="Glyco_hydro_76"/>
</dbReference>
<keyword evidence="2" id="KW-1185">Reference proteome</keyword>
<gene>
    <name evidence="1" type="ORF">D9757_012145</name>
</gene>
<reference evidence="1 2" key="1">
    <citation type="journal article" date="2020" name="ISME J.">
        <title>Uncovering the hidden diversity of litter-decomposition mechanisms in mushroom-forming fungi.</title>
        <authorList>
            <person name="Floudas D."/>
            <person name="Bentzer J."/>
            <person name="Ahren D."/>
            <person name="Johansson T."/>
            <person name="Persson P."/>
            <person name="Tunlid A."/>
        </authorList>
    </citation>
    <scope>NUCLEOTIDE SEQUENCE [LARGE SCALE GENOMIC DNA]</scope>
    <source>
        <strain evidence="1 2">CBS 406.79</strain>
    </source>
</reference>
<dbReference type="Pfam" id="PF03663">
    <property type="entry name" value="Glyco_hydro_76"/>
    <property type="match status" value="1"/>
</dbReference>
<dbReference type="AlphaFoldDB" id="A0A8H5LK08"/>
<dbReference type="EMBL" id="JAACJN010000221">
    <property type="protein sequence ID" value="KAF5359964.1"/>
    <property type="molecule type" value="Genomic_DNA"/>
</dbReference>
<dbReference type="InterPro" id="IPR053169">
    <property type="entry name" value="MUG_Protein"/>
</dbReference>